<gene>
    <name evidence="3" type="ORF">DI536_03850</name>
</gene>
<dbReference type="InterPro" id="IPR036597">
    <property type="entry name" value="Fido-like_dom_sf"/>
</dbReference>
<dbReference type="PROSITE" id="PS51459">
    <property type="entry name" value="FIDO"/>
    <property type="match status" value="1"/>
</dbReference>
<proteinExistence type="predicted"/>
<evidence type="ECO:0000256" key="1">
    <source>
        <dbReference type="PIRSR" id="PIRSR640198-2"/>
    </source>
</evidence>
<dbReference type="EMBL" id="QFQP01000002">
    <property type="protein sequence ID" value="PZR17465.1"/>
    <property type="molecule type" value="Genomic_DNA"/>
</dbReference>
<feature type="binding site" evidence="1">
    <location>
        <begin position="204"/>
        <end position="211"/>
    </location>
    <ligand>
        <name>ATP</name>
        <dbReference type="ChEBI" id="CHEBI:30616"/>
    </ligand>
</feature>
<evidence type="ECO:0000313" key="4">
    <source>
        <dbReference type="Proteomes" id="UP000249061"/>
    </source>
</evidence>
<comment type="caution">
    <text evidence="3">The sequence shown here is derived from an EMBL/GenBank/DDBJ whole genome shotgun (WGS) entry which is preliminary data.</text>
</comment>
<sequence>MKERFHSIDEKTKKLREQLTIKRPEVQDFLDKLEMAWVHHDCALEGSIYSPTELTAALHPGAVVAEASLLPIVWEIRNHKAAVDFIREEAKSSKKHAPLTMTFVRRVHDLLSGNTPEAQQARAMAERRERTEKELLKEREKAGFRKDIPLHKTYLHEIAQPAKVQPALEKLLDWTSSSEFREFHPILQGARVQHEFIKIFPFTDTSGKVGRMLTNFILLRNGYQPVVIVSVDRAKYYETFRSTFTGFSNLMMDSMENSLDYALKFFKDLQRYYR</sequence>
<feature type="domain" description="Fido" evidence="2">
    <location>
        <begin position="99"/>
        <end position="264"/>
    </location>
</feature>
<dbReference type="PANTHER" id="PTHR13504">
    <property type="entry name" value="FIDO DOMAIN-CONTAINING PROTEIN DDB_G0283145"/>
    <property type="match status" value="1"/>
</dbReference>
<dbReference type="GO" id="GO:0005524">
    <property type="term" value="F:ATP binding"/>
    <property type="evidence" value="ECO:0007669"/>
    <property type="project" value="UniProtKB-KW"/>
</dbReference>
<dbReference type="Proteomes" id="UP000249061">
    <property type="component" value="Unassembled WGS sequence"/>
</dbReference>
<protein>
    <submittedName>
        <fullName evidence="3">Cell filamentation protein Fic</fullName>
    </submittedName>
</protein>
<dbReference type="AlphaFoldDB" id="A0A2W5U1N7"/>
<keyword evidence="1" id="KW-0067">ATP-binding</keyword>
<dbReference type="Gene3D" id="1.10.3290.10">
    <property type="entry name" value="Fido-like domain"/>
    <property type="match status" value="1"/>
</dbReference>
<organism evidence="3 4">
    <name type="scientific">Archangium gephyra</name>
    <dbReference type="NCBI Taxonomy" id="48"/>
    <lineage>
        <taxon>Bacteria</taxon>
        <taxon>Pseudomonadati</taxon>
        <taxon>Myxococcota</taxon>
        <taxon>Myxococcia</taxon>
        <taxon>Myxococcales</taxon>
        <taxon>Cystobacterineae</taxon>
        <taxon>Archangiaceae</taxon>
        <taxon>Archangium</taxon>
    </lineage>
</organism>
<dbReference type="Pfam" id="PF02661">
    <property type="entry name" value="Fic"/>
    <property type="match status" value="1"/>
</dbReference>
<evidence type="ECO:0000259" key="2">
    <source>
        <dbReference type="PROSITE" id="PS51459"/>
    </source>
</evidence>
<accession>A0A2W5U1N7</accession>
<name>A0A2W5U1N7_9BACT</name>
<dbReference type="InterPro" id="IPR003812">
    <property type="entry name" value="Fido"/>
</dbReference>
<dbReference type="PANTHER" id="PTHR13504:SF38">
    <property type="entry name" value="FIDO DOMAIN-CONTAINING PROTEIN"/>
    <property type="match status" value="1"/>
</dbReference>
<feature type="binding site" evidence="1">
    <location>
        <begin position="236"/>
        <end position="237"/>
    </location>
    <ligand>
        <name>ATP</name>
        <dbReference type="ChEBI" id="CHEBI:30616"/>
    </ligand>
</feature>
<dbReference type="InterPro" id="IPR040198">
    <property type="entry name" value="Fido_containing"/>
</dbReference>
<evidence type="ECO:0000313" key="3">
    <source>
        <dbReference type="EMBL" id="PZR17465.1"/>
    </source>
</evidence>
<keyword evidence="1" id="KW-0547">Nucleotide-binding</keyword>
<dbReference type="SUPFAM" id="SSF140931">
    <property type="entry name" value="Fic-like"/>
    <property type="match status" value="1"/>
</dbReference>
<reference evidence="3 4" key="1">
    <citation type="submission" date="2017-08" db="EMBL/GenBank/DDBJ databases">
        <title>Infants hospitalized years apart are colonized by the same room-sourced microbial strains.</title>
        <authorList>
            <person name="Brooks B."/>
            <person name="Olm M.R."/>
            <person name="Firek B.A."/>
            <person name="Baker R."/>
            <person name="Thomas B.C."/>
            <person name="Morowitz M.J."/>
            <person name="Banfield J.F."/>
        </authorList>
    </citation>
    <scope>NUCLEOTIDE SEQUENCE [LARGE SCALE GENOMIC DNA]</scope>
    <source>
        <strain evidence="3">S2_003_000_R2_14</strain>
    </source>
</reference>